<comment type="caution">
    <text evidence="1">The sequence shown here is derived from an EMBL/GenBank/DDBJ whole genome shotgun (WGS) entry which is preliminary data.</text>
</comment>
<sequence length="126" mass="13670">MGTPECCPQVLSVSRQARSWEVQQRVRDAVASLAEEGRRPSFYQVAQRAGVSRSTLYRNPALRELVEHARTEAAGRLGEASSRVKKEGGSFVESPLTASRYLPCELPRFLYGVCLLEGTAAADGGG</sequence>
<dbReference type="RefSeq" id="WP_136435883.1">
    <property type="nucleotide sequence ID" value="NZ_CAQMYJ010000009.1"/>
</dbReference>
<gene>
    <name evidence="1" type="ORF">E5986_10825</name>
</gene>
<name>A0A4S4G029_9ACTN</name>
<dbReference type="EMBL" id="SSTJ01000019">
    <property type="protein sequence ID" value="THG35991.1"/>
    <property type="molecule type" value="Genomic_DNA"/>
</dbReference>
<evidence type="ECO:0000313" key="2">
    <source>
        <dbReference type="Proteomes" id="UP000308978"/>
    </source>
</evidence>
<dbReference type="InterPro" id="IPR046229">
    <property type="entry name" value="TnpC-like"/>
</dbReference>
<proteinExistence type="predicted"/>
<dbReference type="AlphaFoldDB" id="A0A4S4G029"/>
<organism evidence="1 2">
    <name type="scientific">Adlercreutzia caecimuris</name>
    <dbReference type="NCBI Taxonomy" id="671266"/>
    <lineage>
        <taxon>Bacteria</taxon>
        <taxon>Bacillati</taxon>
        <taxon>Actinomycetota</taxon>
        <taxon>Coriobacteriia</taxon>
        <taxon>Eggerthellales</taxon>
        <taxon>Eggerthellaceae</taxon>
        <taxon>Adlercreutzia</taxon>
    </lineage>
</organism>
<dbReference type="Gene3D" id="1.10.357.10">
    <property type="entry name" value="Tetracycline Repressor, domain 2"/>
    <property type="match status" value="1"/>
</dbReference>
<protein>
    <submittedName>
        <fullName evidence="1">Uncharacterized protein</fullName>
    </submittedName>
</protein>
<dbReference type="Proteomes" id="UP000308978">
    <property type="component" value="Unassembled WGS sequence"/>
</dbReference>
<dbReference type="Pfam" id="PF19776">
    <property type="entry name" value="DUF6262"/>
    <property type="match status" value="1"/>
</dbReference>
<reference evidence="1 2" key="1">
    <citation type="submission" date="2019-04" db="EMBL/GenBank/DDBJ databases">
        <title>Microbes associate with the intestines of laboratory mice.</title>
        <authorList>
            <person name="Navarre W."/>
            <person name="Wong E."/>
            <person name="Huang K.C."/>
            <person name="Tropini C."/>
            <person name="Ng K."/>
            <person name="Yu B."/>
        </authorList>
    </citation>
    <scope>NUCLEOTIDE SEQUENCE [LARGE SCALE GENOMIC DNA]</scope>
    <source>
        <strain evidence="1 2">NM80_B27</strain>
    </source>
</reference>
<accession>A0A4S4G029</accession>
<evidence type="ECO:0000313" key="1">
    <source>
        <dbReference type="EMBL" id="THG35991.1"/>
    </source>
</evidence>